<dbReference type="EMBL" id="FNUT01000005">
    <property type="protein sequence ID" value="SEG15082.1"/>
    <property type="molecule type" value="Genomic_DNA"/>
</dbReference>
<feature type="transmembrane region" description="Helical" evidence="7">
    <location>
        <begin position="63"/>
        <end position="83"/>
    </location>
</feature>
<reference evidence="9" key="1">
    <citation type="submission" date="2016-10" db="EMBL/GenBank/DDBJ databases">
        <authorList>
            <person name="Varghese N."/>
            <person name="Submissions S."/>
        </authorList>
    </citation>
    <scope>NUCLEOTIDE SEQUENCE [LARGE SCALE GENOMIC DNA]</scope>
    <source>
        <strain evidence="9">DSM 22361</strain>
    </source>
</reference>
<dbReference type="Proteomes" id="UP000236731">
    <property type="component" value="Unassembled WGS sequence"/>
</dbReference>
<dbReference type="CDD" id="cd07984">
    <property type="entry name" value="LPLAT_LABLAT-like"/>
    <property type="match status" value="1"/>
</dbReference>
<dbReference type="PANTHER" id="PTHR30606">
    <property type="entry name" value="LIPID A BIOSYNTHESIS LAUROYL ACYLTRANSFERASE"/>
    <property type="match status" value="1"/>
</dbReference>
<sequence length="299" mass="34772">MSQWDGKSKGTLLGYRIFVTIIKKLGVRAAYGLLVPVAFYYVVAYPRTTQAMFSYYRERQGFGFWRSLTFLYRIYYVFGQVLIDKFAIFAGLRDRFTFDFDGIDVLQQMLAEKKGGILISGHIGNFEIADRFFADIDLQQQIHIVAADQERSVIKEYLGSIAQDSTNIHFIYIKEDMSHIFEISAALSRNELICLTGDRYFTNSKTMQAPLLGEDALFPAGTFMIASRLQAPVAFVYVMKEPNIHYHLYTRRAPAFKHRDAQAVLEAYTESMEQMLKKYPHQWFNFFDFWKKEEPNSKD</sequence>
<dbReference type="GO" id="GO:0005886">
    <property type="term" value="C:plasma membrane"/>
    <property type="evidence" value="ECO:0007669"/>
    <property type="project" value="UniProtKB-SubCell"/>
</dbReference>
<evidence type="ECO:0000256" key="3">
    <source>
        <dbReference type="ARBA" id="ARBA00022519"/>
    </source>
</evidence>
<dbReference type="RefSeq" id="WP_103906033.1">
    <property type="nucleotide sequence ID" value="NZ_CP049246.1"/>
</dbReference>
<keyword evidence="4 8" id="KW-0808">Transferase</keyword>
<evidence type="ECO:0000313" key="8">
    <source>
        <dbReference type="EMBL" id="SEG15082.1"/>
    </source>
</evidence>
<dbReference type="AlphaFoldDB" id="A0A1H5XTU6"/>
<evidence type="ECO:0000256" key="7">
    <source>
        <dbReference type="SAM" id="Phobius"/>
    </source>
</evidence>
<evidence type="ECO:0000256" key="1">
    <source>
        <dbReference type="ARBA" id="ARBA00004533"/>
    </source>
</evidence>
<dbReference type="GO" id="GO:0016746">
    <property type="term" value="F:acyltransferase activity"/>
    <property type="evidence" value="ECO:0007669"/>
    <property type="project" value="UniProtKB-KW"/>
</dbReference>
<name>A0A1H5XTU6_9SPHI</name>
<gene>
    <name evidence="8" type="ORF">SAMN05421877_105117</name>
</gene>
<keyword evidence="3" id="KW-0997">Cell inner membrane</keyword>
<organism evidence="8 9">
    <name type="scientific">Sphingobacterium lactis</name>
    <dbReference type="NCBI Taxonomy" id="797291"/>
    <lineage>
        <taxon>Bacteria</taxon>
        <taxon>Pseudomonadati</taxon>
        <taxon>Bacteroidota</taxon>
        <taxon>Sphingobacteriia</taxon>
        <taxon>Sphingobacteriales</taxon>
        <taxon>Sphingobacteriaceae</taxon>
        <taxon>Sphingobacterium</taxon>
    </lineage>
</organism>
<dbReference type="PANTHER" id="PTHR30606:SF9">
    <property type="entry name" value="LIPID A BIOSYNTHESIS LAUROYLTRANSFERASE"/>
    <property type="match status" value="1"/>
</dbReference>
<proteinExistence type="predicted"/>
<evidence type="ECO:0000313" key="9">
    <source>
        <dbReference type="Proteomes" id="UP000236731"/>
    </source>
</evidence>
<keyword evidence="9" id="KW-1185">Reference proteome</keyword>
<dbReference type="Pfam" id="PF03279">
    <property type="entry name" value="Lip_A_acyltrans"/>
    <property type="match status" value="1"/>
</dbReference>
<evidence type="ECO:0000256" key="5">
    <source>
        <dbReference type="ARBA" id="ARBA00023136"/>
    </source>
</evidence>
<accession>A0A1H5XTU6</accession>
<comment type="subcellular location">
    <subcellularLocation>
        <location evidence="1">Cell inner membrane</location>
    </subcellularLocation>
</comment>
<protein>
    <submittedName>
        <fullName evidence="8">Predicted acyltransferase, LPLAT superfamily</fullName>
    </submittedName>
</protein>
<keyword evidence="7" id="KW-0812">Transmembrane</keyword>
<keyword evidence="5 7" id="KW-0472">Membrane</keyword>
<keyword evidence="6 8" id="KW-0012">Acyltransferase</keyword>
<dbReference type="OrthoDB" id="9808633at2"/>
<evidence type="ECO:0000256" key="2">
    <source>
        <dbReference type="ARBA" id="ARBA00022475"/>
    </source>
</evidence>
<evidence type="ECO:0000256" key="6">
    <source>
        <dbReference type="ARBA" id="ARBA00023315"/>
    </source>
</evidence>
<keyword evidence="7" id="KW-1133">Transmembrane helix</keyword>
<feature type="transmembrane region" description="Helical" evidence="7">
    <location>
        <begin position="25"/>
        <end position="43"/>
    </location>
</feature>
<keyword evidence="2" id="KW-1003">Cell membrane</keyword>
<evidence type="ECO:0000256" key="4">
    <source>
        <dbReference type="ARBA" id="ARBA00022679"/>
    </source>
</evidence>
<dbReference type="InterPro" id="IPR004960">
    <property type="entry name" value="LipA_acyltrans"/>
</dbReference>
<dbReference type="GO" id="GO:0009247">
    <property type="term" value="P:glycolipid biosynthetic process"/>
    <property type="evidence" value="ECO:0007669"/>
    <property type="project" value="UniProtKB-ARBA"/>
</dbReference>